<dbReference type="OrthoDB" id="7631574at2"/>
<dbReference type="AlphaFoldDB" id="B9XL91"/>
<keyword evidence="1 2" id="KW-0597">Phosphoprotein</keyword>
<dbReference type="SUPFAM" id="SSF52172">
    <property type="entry name" value="CheY-like"/>
    <property type="match status" value="1"/>
</dbReference>
<dbReference type="STRING" id="320771.Cflav_PD2286"/>
<gene>
    <name evidence="4" type="ORF">Cflav_PD2286</name>
</gene>
<keyword evidence="5" id="KW-1185">Reference proteome</keyword>
<organism evidence="4 5">
    <name type="scientific">Pedosphaera parvula (strain Ellin514)</name>
    <dbReference type="NCBI Taxonomy" id="320771"/>
    <lineage>
        <taxon>Bacteria</taxon>
        <taxon>Pseudomonadati</taxon>
        <taxon>Verrucomicrobiota</taxon>
        <taxon>Pedosphaerae</taxon>
        <taxon>Pedosphaerales</taxon>
        <taxon>Pedosphaeraceae</taxon>
        <taxon>Pedosphaera</taxon>
    </lineage>
</organism>
<dbReference type="SMART" id="SM00448">
    <property type="entry name" value="REC"/>
    <property type="match status" value="1"/>
</dbReference>
<feature type="domain" description="Response regulatory" evidence="3">
    <location>
        <begin position="8"/>
        <end position="137"/>
    </location>
</feature>
<dbReference type="EMBL" id="ABOX02000028">
    <property type="protein sequence ID" value="EEF59442.1"/>
    <property type="molecule type" value="Genomic_DNA"/>
</dbReference>
<dbReference type="PANTHER" id="PTHR44591:SF3">
    <property type="entry name" value="RESPONSE REGULATORY DOMAIN-CONTAINING PROTEIN"/>
    <property type="match status" value="1"/>
</dbReference>
<dbReference type="GO" id="GO:0000160">
    <property type="term" value="P:phosphorelay signal transduction system"/>
    <property type="evidence" value="ECO:0007669"/>
    <property type="project" value="InterPro"/>
</dbReference>
<dbReference type="InterPro" id="IPR001789">
    <property type="entry name" value="Sig_transdc_resp-reg_receiver"/>
</dbReference>
<proteinExistence type="predicted"/>
<dbReference type="Gene3D" id="3.40.50.2300">
    <property type="match status" value="1"/>
</dbReference>
<dbReference type="PANTHER" id="PTHR44591">
    <property type="entry name" value="STRESS RESPONSE REGULATOR PROTEIN 1"/>
    <property type="match status" value="1"/>
</dbReference>
<evidence type="ECO:0000259" key="3">
    <source>
        <dbReference type="PROSITE" id="PS50110"/>
    </source>
</evidence>
<evidence type="ECO:0000256" key="1">
    <source>
        <dbReference type="ARBA" id="ARBA00022553"/>
    </source>
</evidence>
<dbReference type="Proteomes" id="UP000003688">
    <property type="component" value="Unassembled WGS sequence"/>
</dbReference>
<evidence type="ECO:0000313" key="5">
    <source>
        <dbReference type="Proteomes" id="UP000003688"/>
    </source>
</evidence>
<dbReference type="InterPro" id="IPR050595">
    <property type="entry name" value="Bact_response_regulator"/>
</dbReference>
<name>B9XL91_PEDPL</name>
<reference evidence="4 5" key="1">
    <citation type="journal article" date="2011" name="J. Bacteriol.">
        <title>Genome sequence of 'Pedosphaera parvula' Ellin514, an aerobic Verrucomicrobial isolate from pasture soil.</title>
        <authorList>
            <person name="Kant R."/>
            <person name="van Passel M.W."/>
            <person name="Sangwan P."/>
            <person name="Palva A."/>
            <person name="Lucas S."/>
            <person name="Copeland A."/>
            <person name="Lapidus A."/>
            <person name="Glavina Del Rio T."/>
            <person name="Dalin E."/>
            <person name="Tice H."/>
            <person name="Bruce D."/>
            <person name="Goodwin L."/>
            <person name="Pitluck S."/>
            <person name="Chertkov O."/>
            <person name="Larimer F.W."/>
            <person name="Land M.L."/>
            <person name="Hauser L."/>
            <person name="Brettin T.S."/>
            <person name="Detter J.C."/>
            <person name="Han S."/>
            <person name="de Vos W.M."/>
            <person name="Janssen P.H."/>
            <person name="Smidt H."/>
        </authorList>
    </citation>
    <scope>NUCLEOTIDE SEQUENCE [LARGE SCALE GENOMIC DNA]</scope>
    <source>
        <strain evidence="4 5">Ellin514</strain>
    </source>
</reference>
<evidence type="ECO:0000256" key="2">
    <source>
        <dbReference type="PROSITE-ProRule" id="PRU00169"/>
    </source>
</evidence>
<dbReference type="PROSITE" id="PS50110">
    <property type="entry name" value="RESPONSE_REGULATORY"/>
    <property type="match status" value="1"/>
</dbReference>
<evidence type="ECO:0000313" key="4">
    <source>
        <dbReference type="EMBL" id="EEF59442.1"/>
    </source>
</evidence>
<dbReference type="Pfam" id="PF00072">
    <property type="entry name" value="Response_reg"/>
    <property type="match status" value="1"/>
</dbReference>
<accession>B9XL91</accession>
<sequence length="144" mass="16594">MTTKEKYAVLIADDDEEDRFLLKAAIQSVTPRLKVVAEVENGEQVIAYLSGIGPYHDRQRHPFPDLLLIDLVMPVKNGFEVLEWLNTKCFPQLKVAVVSGSLEDLSHRQRILRLGVQHFYSKMVNYDELLQSVKFMQDEMEMLA</sequence>
<comment type="caution">
    <text evidence="4">The sequence shown here is derived from an EMBL/GenBank/DDBJ whole genome shotgun (WGS) entry which is preliminary data.</text>
</comment>
<protein>
    <submittedName>
        <fullName evidence="4">Response regulator receiver protein</fullName>
    </submittedName>
</protein>
<feature type="modified residue" description="4-aspartylphosphate" evidence="2">
    <location>
        <position position="70"/>
    </location>
</feature>
<dbReference type="InterPro" id="IPR011006">
    <property type="entry name" value="CheY-like_superfamily"/>
</dbReference>